<evidence type="ECO:0000259" key="3">
    <source>
        <dbReference type="PROSITE" id="PS50943"/>
    </source>
</evidence>
<evidence type="ECO:0000256" key="2">
    <source>
        <dbReference type="SAM" id="Phobius"/>
    </source>
</evidence>
<dbReference type="Proteomes" id="UP000276260">
    <property type="component" value="Unassembled WGS sequence"/>
</dbReference>
<dbReference type="PANTHER" id="PTHR46797">
    <property type="entry name" value="HTH-TYPE TRANSCRIPTIONAL REGULATOR"/>
    <property type="match status" value="1"/>
</dbReference>
<sequence>MTLGEYIKDKRASMQLSQPQLAEQIGIEQSYLSKLENDKSLPSNEVFRRLLAALNVPLADFIAAFSIQEQQQLSAIADIEFYLKQQNNKLQHHSARLVLSLSFIFALGAACFYAGVQALCFSERVYQYESLGVVLPGESAFVFKDWDQHFPIRTDSGEDMRQSMKKRAEKAQQMYQRLAQLTEQSFEHRGEYYIRTVEGGSRTFEYKGANWVSRTGNTILQLLGLFLMVFSAVLSLGRKALLRF</sequence>
<evidence type="ECO:0000313" key="4">
    <source>
        <dbReference type="EMBL" id="RRJ19505.1"/>
    </source>
</evidence>
<organism evidence="4 5">
    <name type="scientific">Rheinheimera mesophila</name>
    <dbReference type="NCBI Taxonomy" id="1547515"/>
    <lineage>
        <taxon>Bacteria</taxon>
        <taxon>Pseudomonadati</taxon>
        <taxon>Pseudomonadota</taxon>
        <taxon>Gammaproteobacteria</taxon>
        <taxon>Chromatiales</taxon>
        <taxon>Chromatiaceae</taxon>
        <taxon>Rheinheimera</taxon>
    </lineage>
</organism>
<dbReference type="InterPro" id="IPR050807">
    <property type="entry name" value="TransReg_Diox_bact_type"/>
</dbReference>
<feature type="domain" description="HTH cro/C1-type" evidence="3">
    <location>
        <begin position="7"/>
        <end position="61"/>
    </location>
</feature>
<dbReference type="EMBL" id="RRCF01000004">
    <property type="protein sequence ID" value="RRJ19505.1"/>
    <property type="molecule type" value="Genomic_DNA"/>
</dbReference>
<name>A0A3P3QEJ9_9GAMM</name>
<reference evidence="4 5" key="1">
    <citation type="submission" date="2018-11" db="EMBL/GenBank/DDBJ databases">
        <title>Draft genome analysis of Rheinheimera mesophila isolated from an industrial waste site.</title>
        <authorList>
            <person name="Yu Q."/>
            <person name="Qi Y."/>
            <person name="Zhang H."/>
            <person name="Lu Y."/>
            <person name="Pu J."/>
        </authorList>
    </citation>
    <scope>NUCLEOTIDE SEQUENCE [LARGE SCALE GENOMIC DNA]</scope>
    <source>
        <strain evidence="4 5">IITR13</strain>
    </source>
</reference>
<keyword evidence="1" id="KW-0238">DNA-binding</keyword>
<dbReference type="Gene3D" id="1.10.260.40">
    <property type="entry name" value="lambda repressor-like DNA-binding domains"/>
    <property type="match status" value="1"/>
</dbReference>
<dbReference type="SMART" id="SM00530">
    <property type="entry name" value="HTH_XRE"/>
    <property type="match status" value="1"/>
</dbReference>
<accession>A0A3P3QEJ9</accession>
<dbReference type="PANTHER" id="PTHR46797:SF1">
    <property type="entry name" value="METHYLPHOSPHONATE SYNTHASE"/>
    <property type="match status" value="1"/>
</dbReference>
<keyword evidence="2" id="KW-1133">Transmembrane helix</keyword>
<protein>
    <submittedName>
        <fullName evidence="4">Helix-turn-helix domain-containing protein</fullName>
    </submittedName>
</protein>
<proteinExistence type="predicted"/>
<dbReference type="RefSeq" id="WP_052749210.1">
    <property type="nucleotide sequence ID" value="NZ_LAVS01000002.1"/>
</dbReference>
<keyword evidence="5" id="KW-1185">Reference proteome</keyword>
<dbReference type="OrthoDB" id="6193561at2"/>
<comment type="caution">
    <text evidence="4">The sequence shown here is derived from an EMBL/GenBank/DDBJ whole genome shotgun (WGS) entry which is preliminary data.</text>
</comment>
<dbReference type="SUPFAM" id="SSF47413">
    <property type="entry name" value="lambda repressor-like DNA-binding domains"/>
    <property type="match status" value="1"/>
</dbReference>
<dbReference type="PROSITE" id="PS50943">
    <property type="entry name" value="HTH_CROC1"/>
    <property type="match status" value="1"/>
</dbReference>
<feature type="transmembrane region" description="Helical" evidence="2">
    <location>
        <begin position="219"/>
        <end position="237"/>
    </location>
</feature>
<keyword evidence="2" id="KW-0472">Membrane</keyword>
<feature type="transmembrane region" description="Helical" evidence="2">
    <location>
        <begin position="97"/>
        <end position="116"/>
    </location>
</feature>
<dbReference type="GO" id="GO:0003677">
    <property type="term" value="F:DNA binding"/>
    <property type="evidence" value="ECO:0007669"/>
    <property type="project" value="UniProtKB-KW"/>
</dbReference>
<dbReference type="CDD" id="cd00093">
    <property type="entry name" value="HTH_XRE"/>
    <property type="match status" value="1"/>
</dbReference>
<dbReference type="InterPro" id="IPR010982">
    <property type="entry name" value="Lambda_DNA-bd_dom_sf"/>
</dbReference>
<gene>
    <name evidence="4" type="ORF">EIK76_13710</name>
</gene>
<evidence type="ECO:0000256" key="1">
    <source>
        <dbReference type="ARBA" id="ARBA00023125"/>
    </source>
</evidence>
<dbReference type="Pfam" id="PF01381">
    <property type="entry name" value="HTH_3"/>
    <property type="match status" value="1"/>
</dbReference>
<evidence type="ECO:0000313" key="5">
    <source>
        <dbReference type="Proteomes" id="UP000276260"/>
    </source>
</evidence>
<dbReference type="GO" id="GO:0005829">
    <property type="term" value="C:cytosol"/>
    <property type="evidence" value="ECO:0007669"/>
    <property type="project" value="TreeGrafter"/>
</dbReference>
<dbReference type="InterPro" id="IPR001387">
    <property type="entry name" value="Cro/C1-type_HTH"/>
</dbReference>
<dbReference type="GO" id="GO:0003700">
    <property type="term" value="F:DNA-binding transcription factor activity"/>
    <property type="evidence" value="ECO:0007669"/>
    <property type="project" value="TreeGrafter"/>
</dbReference>
<dbReference type="AlphaFoldDB" id="A0A3P3QEJ9"/>
<keyword evidence="2" id="KW-0812">Transmembrane</keyword>